<evidence type="ECO:0000256" key="5">
    <source>
        <dbReference type="PROSITE-ProRule" id="PRU01023"/>
    </source>
</evidence>
<dbReference type="InterPro" id="IPR023267">
    <property type="entry name" value="RCMT"/>
</dbReference>
<dbReference type="Proteomes" id="UP000473699">
    <property type="component" value="Unassembled WGS sequence"/>
</dbReference>
<sequence length="452" mass="49547">MSSRPKLSKIKRPIAKSTSAPMRGVEAAMYLWRQVSKGGIVSESLRALGDRVSPPDRTLAASLAYALVRRLSLWEHLREKFLLPRPEKFSKSVQAAVLMGAAGLTELEKFAPAALISSLIEWTKERDRHGARVVNAVLRRVLEEGPAELQRLRNDDRLESLCLLSGVPSWVGERWRRDCGPAVARRFVEQNAGGCSLSLRLSPDAPRDLPQRLEEAGQIVAESSLPEGLRLADTALPSALPGYGEGWFTPQSESSILVGTEAADFEGTRLLDMCAGRGVKTGQIAQLRPDITVEGWDLSKGRVAAGVREMERLKLSDRVVMRVGSALELEPLAAPDAILVDAPCSGSGTWRRHPEGKWRLSPENLEELTELQYHLLCRAFSLVKKGGKVVYSTCSLLAAENEEVVKKALRAFPDISERLLSADFGGIACGKGRMLTPENPWTDGFYLAAFSK</sequence>
<dbReference type="InterPro" id="IPR001678">
    <property type="entry name" value="MeTrfase_RsmB-F_NOP2_dom"/>
</dbReference>
<comment type="caution">
    <text evidence="5">Lacks conserved residue(s) required for the propagation of feature annotation.</text>
</comment>
<dbReference type="PANTHER" id="PTHR22807">
    <property type="entry name" value="NOP2 YEAST -RELATED NOL1/NOP2/FMU SUN DOMAIN-CONTAINING"/>
    <property type="match status" value="1"/>
</dbReference>
<keyword evidence="8" id="KW-1185">Reference proteome</keyword>
<evidence type="ECO:0000256" key="2">
    <source>
        <dbReference type="ARBA" id="ARBA00022679"/>
    </source>
</evidence>
<feature type="domain" description="SAM-dependent MTase RsmB/NOP-type" evidence="6">
    <location>
        <begin position="185"/>
        <end position="452"/>
    </location>
</feature>
<dbReference type="GO" id="GO:0008173">
    <property type="term" value="F:RNA methyltransferase activity"/>
    <property type="evidence" value="ECO:0007669"/>
    <property type="project" value="InterPro"/>
</dbReference>
<name>A0A6L5YCR3_9BACT</name>
<keyword evidence="3 5" id="KW-0949">S-adenosyl-L-methionine</keyword>
<reference evidence="7 8" key="1">
    <citation type="submission" date="2019-08" db="EMBL/GenBank/DDBJ databases">
        <title>In-depth cultivation of the pig gut microbiome towards novel bacterial diversity and tailored functional studies.</title>
        <authorList>
            <person name="Wylensek D."/>
            <person name="Hitch T.C.A."/>
            <person name="Clavel T."/>
        </authorList>
    </citation>
    <scope>NUCLEOTIDE SEQUENCE [LARGE SCALE GENOMIC DNA]</scope>
    <source>
        <strain evidence="7 8">SM-530-WT-4B</strain>
    </source>
</reference>
<keyword evidence="1 5" id="KW-0489">Methyltransferase</keyword>
<evidence type="ECO:0000313" key="8">
    <source>
        <dbReference type="Proteomes" id="UP000473699"/>
    </source>
</evidence>
<evidence type="ECO:0000259" key="6">
    <source>
        <dbReference type="PROSITE" id="PS51686"/>
    </source>
</evidence>
<dbReference type="Gene3D" id="3.40.50.150">
    <property type="entry name" value="Vaccinia Virus protein VP39"/>
    <property type="match status" value="1"/>
</dbReference>
<feature type="binding site" evidence="5">
    <location>
        <position position="341"/>
    </location>
    <ligand>
        <name>S-adenosyl-L-methionine</name>
        <dbReference type="ChEBI" id="CHEBI:59789"/>
    </ligand>
</feature>
<dbReference type="Pfam" id="PF01189">
    <property type="entry name" value="Methyltr_RsmB-F"/>
    <property type="match status" value="1"/>
</dbReference>
<evidence type="ECO:0000256" key="1">
    <source>
        <dbReference type="ARBA" id="ARBA00022603"/>
    </source>
</evidence>
<feature type="active site" description="Nucleophile" evidence="5">
    <location>
        <position position="394"/>
    </location>
</feature>
<feature type="binding site" evidence="5">
    <location>
        <position position="297"/>
    </location>
    <ligand>
        <name>S-adenosyl-L-methionine</name>
        <dbReference type="ChEBI" id="CHEBI:59789"/>
    </ligand>
</feature>
<accession>A0A6L5YCR3</accession>
<comment type="caution">
    <text evidence="7">The sequence shown here is derived from an EMBL/GenBank/DDBJ whole genome shotgun (WGS) entry which is preliminary data.</text>
</comment>
<dbReference type="Gene3D" id="1.10.940.10">
    <property type="entry name" value="NusB-like"/>
    <property type="match status" value="1"/>
</dbReference>
<keyword evidence="2 5" id="KW-0808">Transferase</keyword>
<dbReference type="InterPro" id="IPR029063">
    <property type="entry name" value="SAM-dependent_MTases_sf"/>
</dbReference>
<keyword evidence="4 5" id="KW-0694">RNA-binding</keyword>
<dbReference type="GO" id="GO:0003723">
    <property type="term" value="F:RNA binding"/>
    <property type="evidence" value="ECO:0007669"/>
    <property type="project" value="UniProtKB-UniRule"/>
</dbReference>
<dbReference type="GO" id="GO:0001510">
    <property type="term" value="P:RNA methylation"/>
    <property type="evidence" value="ECO:0007669"/>
    <property type="project" value="InterPro"/>
</dbReference>
<dbReference type="EMBL" id="VUNH01000007">
    <property type="protein sequence ID" value="MST55838.1"/>
    <property type="molecule type" value="Genomic_DNA"/>
</dbReference>
<dbReference type="PANTHER" id="PTHR22807:SF53">
    <property type="entry name" value="RIBOSOMAL RNA SMALL SUBUNIT METHYLTRANSFERASE B-RELATED"/>
    <property type="match status" value="1"/>
</dbReference>
<protein>
    <submittedName>
        <fullName evidence="7">Sun protein</fullName>
    </submittedName>
</protein>
<dbReference type="Pfam" id="PF01029">
    <property type="entry name" value="NusB"/>
    <property type="match status" value="1"/>
</dbReference>
<dbReference type="InterPro" id="IPR035926">
    <property type="entry name" value="NusB-like_sf"/>
</dbReference>
<organism evidence="7 8">
    <name type="scientific">Pyramidobacter porci</name>
    <dbReference type="NCBI Taxonomy" id="2605789"/>
    <lineage>
        <taxon>Bacteria</taxon>
        <taxon>Thermotogati</taxon>
        <taxon>Synergistota</taxon>
        <taxon>Synergistia</taxon>
        <taxon>Synergistales</taxon>
        <taxon>Dethiosulfovibrionaceae</taxon>
        <taxon>Pyramidobacter</taxon>
    </lineage>
</organism>
<evidence type="ECO:0000256" key="3">
    <source>
        <dbReference type="ARBA" id="ARBA00022691"/>
    </source>
</evidence>
<comment type="similarity">
    <text evidence="5">Belongs to the class I-like SAM-binding methyltransferase superfamily. RsmB/NOP family.</text>
</comment>
<dbReference type="AlphaFoldDB" id="A0A6L5YCR3"/>
<dbReference type="InterPro" id="IPR006027">
    <property type="entry name" value="NusB_RsmB_TIM44"/>
</dbReference>
<dbReference type="InterPro" id="IPR049560">
    <property type="entry name" value="MeTrfase_RsmB-F_NOP2_cat"/>
</dbReference>
<dbReference type="SUPFAM" id="SSF48013">
    <property type="entry name" value="NusB-like"/>
    <property type="match status" value="1"/>
</dbReference>
<evidence type="ECO:0000313" key="7">
    <source>
        <dbReference type="EMBL" id="MST55838.1"/>
    </source>
</evidence>
<dbReference type="PROSITE" id="PS51686">
    <property type="entry name" value="SAM_MT_RSMB_NOP"/>
    <property type="match status" value="1"/>
</dbReference>
<evidence type="ECO:0000256" key="4">
    <source>
        <dbReference type="ARBA" id="ARBA00022884"/>
    </source>
</evidence>
<gene>
    <name evidence="7" type="ORF">FYJ74_07320</name>
</gene>
<dbReference type="GO" id="GO:0006355">
    <property type="term" value="P:regulation of DNA-templated transcription"/>
    <property type="evidence" value="ECO:0007669"/>
    <property type="project" value="InterPro"/>
</dbReference>
<proteinExistence type="inferred from homology"/>
<dbReference type="SUPFAM" id="SSF53335">
    <property type="entry name" value="S-adenosyl-L-methionine-dependent methyltransferases"/>
    <property type="match status" value="1"/>
</dbReference>
<dbReference type="PRINTS" id="PR02008">
    <property type="entry name" value="RCMTFAMILY"/>
</dbReference>